<dbReference type="EMBL" id="JAGMUX010000010">
    <property type="protein sequence ID" value="KAH7247620.1"/>
    <property type="molecule type" value="Genomic_DNA"/>
</dbReference>
<dbReference type="AlphaFoldDB" id="A0A9P9K892"/>
<dbReference type="GeneID" id="70216136"/>
<feature type="region of interest" description="Disordered" evidence="1">
    <location>
        <begin position="1"/>
        <end position="39"/>
    </location>
</feature>
<keyword evidence="3" id="KW-1185">Reference proteome</keyword>
<gene>
    <name evidence="2" type="ORF">BKA55DRAFT_478612</name>
</gene>
<dbReference type="RefSeq" id="XP_046048203.1">
    <property type="nucleotide sequence ID" value="XM_046186182.1"/>
</dbReference>
<organism evidence="2 3">
    <name type="scientific">Fusarium redolens</name>
    <dbReference type="NCBI Taxonomy" id="48865"/>
    <lineage>
        <taxon>Eukaryota</taxon>
        <taxon>Fungi</taxon>
        <taxon>Dikarya</taxon>
        <taxon>Ascomycota</taxon>
        <taxon>Pezizomycotina</taxon>
        <taxon>Sordariomycetes</taxon>
        <taxon>Hypocreomycetidae</taxon>
        <taxon>Hypocreales</taxon>
        <taxon>Nectriaceae</taxon>
        <taxon>Fusarium</taxon>
        <taxon>Fusarium redolens species complex</taxon>
    </lineage>
</organism>
<comment type="caution">
    <text evidence="2">The sequence shown here is derived from an EMBL/GenBank/DDBJ whole genome shotgun (WGS) entry which is preliminary data.</text>
</comment>
<accession>A0A9P9K892</accession>
<dbReference type="Proteomes" id="UP000720189">
    <property type="component" value="Unassembled WGS sequence"/>
</dbReference>
<sequence length="83" mass="9413">AQQWASNHEIFQSQQEAHDNLPPRPDHAPPIAGLGPPGTGAIRCEFIPEQSISQPNCRYVGTDLRRIREHLRVIHNWDLELKG</sequence>
<protein>
    <submittedName>
        <fullName evidence="2">Uncharacterized protein</fullName>
    </submittedName>
</protein>
<evidence type="ECO:0000313" key="3">
    <source>
        <dbReference type="Proteomes" id="UP000720189"/>
    </source>
</evidence>
<feature type="non-terminal residue" evidence="2">
    <location>
        <position position="83"/>
    </location>
</feature>
<reference evidence="2" key="1">
    <citation type="journal article" date="2021" name="Nat. Commun.">
        <title>Genetic determinants of endophytism in the Arabidopsis root mycobiome.</title>
        <authorList>
            <person name="Mesny F."/>
            <person name="Miyauchi S."/>
            <person name="Thiergart T."/>
            <person name="Pickel B."/>
            <person name="Atanasova L."/>
            <person name="Karlsson M."/>
            <person name="Huettel B."/>
            <person name="Barry K.W."/>
            <person name="Haridas S."/>
            <person name="Chen C."/>
            <person name="Bauer D."/>
            <person name="Andreopoulos W."/>
            <person name="Pangilinan J."/>
            <person name="LaButti K."/>
            <person name="Riley R."/>
            <person name="Lipzen A."/>
            <person name="Clum A."/>
            <person name="Drula E."/>
            <person name="Henrissat B."/>
            <person name="Kohler A."/>
            <person name="Grigoriev I.V."/>
            <person name="Martin F.M."/>
            <person name="Hacquard S."/>
        </authorList>
    </citation>
    <scope>NUCLEOTIDE SEQUENCE</scope>
    <source>
        <strain evidence="2">MPI-CAGE-AT-0023</strain>
    </source>
</reference>
<feature type="non-terminal residue" evidence="2">
    <location>
        <position position="1"/>
    </location>
</feature>
<feature type="compositionally biased region" description="Basic and acidic residues" evidence="1">
    <location>
        <begin position="16"/>
        <end position="27"/>
    </location>
</feature>
<name>A0A9P9K892_FUSRE</name>
<evidence type="ECO:0000256" key="1">
    <source>
        <dbReference type="SAM" id="MobiDB-lite"/>
    </source>
</evidence>
<evidence type="ECO:0000313" key="2">
    <source>
        <dbReference type="EMBL" id="KAH7247620.1"/>
    </source>
</evidence>
<proteinExistence type="predicted"/>
<dbReference type="OrthoDB" id="5089836at2759"/>
<feature type="compositionally biased region" description="Polar residues" evidence="1">
    <location>
        <begin position="1"/>
        <end position="15"/>
    </location>
</feature>